<dbReference type="AlphaFoldDB" id="A0A0K2V8C8"/>
<sequence length="118" mass="13235">MSLFLTGNQMMGIALPSEVTKPRYMIDAGYFVCRSESPERLINLRKLQIPIILAVLHGVHCPCLLVTEDHNPTGLGLLEGIQKILALIKGRRGSLFDFFQIQFHFLPDLSLWPTSPTS</sequence>
<name>A0A0K2V8C8_LEPSM</name>
<accession>A0A0K2V8C8</accession>
<evidence type="ECO:0000313" key="1">
    <source>
        <dbReference type="EMBL" id="CDW46580.1"/>
    </source>
</evidence>
<protein>
    <submittedName>
        <fullName evidence="1">Uncharacterized protein</fullName>
    </submittedName>
</protein>
<organism evidence="1">
    <name type="scientific">Lepeophtheirus salmonis</name>
    <name type="common">Salmon louse</name>
    <name type="synonym">Caligus salmonis</name>
    <dbReference type="NCBI Taxonomy" id="72036"/>
    <lineage>
        <taxon>Eukaryota</taxon>
        <taxon>Metazoa</taxon>
        <taxon>Ecdysozoa</taxon>
        <taxon>Arthropoda</taxon>
        <taxon>Crustacea</taxon>
        <taxon>Multicrustacea</taxon>
        <taxon>Hexanauplia</taxon>
        <taxon>Copepoda</taxon>
        <taxon>Siphonostomatoida</taxon>
        <taxon>Caligidae</taxon>
        <taxon>Lepeophtheirus</taxon>
    </lineage>
</organism>
<dbReference type="EMBL" id="HACA01029219">
    <property type="protein sequence ID" value="CDW46580.1"/>
    <property type="molecule type" value="Transcribed_RNA"/>
</dbReference>
<reference evidence="1" key="1">
    <citation type="submission" date="2014-05" db="EMBL/GenBank/DDBJ databases">
        <authorList>
            <person name="Chronopoulou M."/>
        </authorList>
    </citation>
    <scope>NUCLEOTIDE SEQUENCE</scope>
    <source>
        <tissue evidence="1">Whole organism</tissue>
    </source>
</reference>
<proteinExistence type="predicted"/>